<accession>A0AB38VMW1</accession>
<dbReference type="EMBL" id="LR134265">
    <property type="protein sequence ID" value="VED65866.1"/>
    <property type="molecule type" value="Genomic_DNA"/>
</dbReference>
<sequence>MAEKNLNTMADLGDIKSIDFVNKFSKNINDLLKLLGVTRREELTSDLKIQTYKWEVTLDQTDPGEGETIPLSKVTRTKDKDYTVKWFKKRRATTAEAIARHGAARAITEADKRIMRELQNGIKDAFFTFLKTKPTKVKGAGLQKALSLSWAKLATFNEFEGSQLVSFVSPLDVANYLGDTKVGADASNVFGMTLLKNFLGMQNVIVMPSVPEGKVYSTAVDNLVFASLNVRGGDLGGLFADYTDETGLIAAARQRQLSNLTYESVFFGANVLFAEIPEGVVEATIEADKEVPGAVPGG</sequence>
<evidence type="ECO:0000313" key="1">
    <source>
        <dbReference type="EMBL" id="VED65866.1"/>
    </source>
</evidence>
<dbReference type="Proteomes" id="UP000268870">
    <property type="component" value="Chromosome"/>
</dbReference>
<name>A0AB38VMW1_STRAG</name>
<dbReference type="RefSeq" id="WP_000818573.1">
    <property type="nucleotide sequence ID" value="NZ_CDCI01000012.1"/>
</dbReference>
<reference evidence="1 2" key="1">
    <citation type="submission" date="2018-12" db="EMBL/GenBank/DDBJ databases">
        <authorList>
            <consortium name="Pathogen Informatics"/>
        </authorList>
    </citation>
    <scope>NUCLEOTIDE SEQUENCE [LARGE SCALE GENOMIC DNA]</scope>
    <source>
        <strain evidence="1 2">NCTC8184</strain>
    </source>
</reference>
<evidence type="ECO:0000313" key="2">
    <source>
        <dbReference type="Proteomes" id="UP000268870"/>
    </source>
</evidence>
<organism evidence="1 2">
    <name type="scientific">Streptococcus agalactiae</name>
    <dbReference type="NCBI Taxonomy" id="1311"/>
    <lineage>
        <taxon>Bacteria</taxon>
        <taxon>Bacillati</taxon>
        <taxon>Bacillota</taxon>
        <taxon>Bacilli</taxon>
        <taxon>Lactobacillales</taxon>
        <taxon>Streptococcaceae</taxon>
        <taxon>Streptococcus</taxon>
    </lineage>
</organism>
<protein>
    <submittedName>
        <fullName evidence="1">Phage protein</fullName>
    </submittedName>
</protein>
<gene>
    <name evidence="1" type="ORF">NCTC8184_01929</name>
</gene>
<proteinExistence type="predicted"/>
<dbReference type="AlphaFoldDB" id="A0AB38VMW1"/>
<dbReference type="Pfam" id="PF25209">
    <property type="entry name" value="Phage_capsid_4"/>
    <property type="match status" value="1"/>
</dbReference>